<reference evidence="1 2" key="1">
    <citation type="journal article" date="2010" name="Arch. Virol.">
        <title>Low-temperature T4-like coliphages vB_EcoM-VR5, vB_EcoM-VR7 and vB_EcoM-VR20.</title>
        <authorList>
            <person name="Kaliniene L."/>
            <person name="Klausa V."/>
            <person name="Truncaite L."/>
        </authorList>
    </citation>
    <scope>NUCLEOTIDE SEQUENCE [LARGE SCALE GENOMIC DNA]</scope>
    <source>
        <strain evidence="1">VR7</strain>
    </source>
</reference>
<dbReference type="EMBL" id="HM563683">
    <property type="protein sequence ID" value="ADR32461.1"/>
    <property type="molecule type" value="Genomic_DNA"/>
</dbReference>
<dbReference type="GeneID" id="10021311"/>
<keyword evidence="1" id="KW-0378">Hydrolase</keyword>
<organism evidence="1 2">
    <name type="scientific">Escherichia phage vB_EcoM_VR7</name>
    <dbReference type="NCBI Taxonomy" id="700939"/>
    <lineage>
        <taxon>Viruses</taxon>
        <taxon>Duplodnaviria</taxon>
        <taxon>Heunggongvirae</taxon>
        <taxon>Uroviricota</taxon>
        <taxon>Caudoviricetes</taxon>
        <taxon>Pantevenvirales</taxon>
        <taxon>Straboviridae</taxon>
        <taxon>Tevenvirinae</taxon>
        <taxon>Gaprivervirus</taxon>
        <taxon>Gaprivervirus vr7</taxon>
    </lineage>
</organism>
<evidence type="ECO:0000313" key="2">
    <source>
        <dbReference type="Proteomes" id="UP000007430"/>
    </source>
</evidence>
<evidence type="ECO:0000313" key="1">
    <source>
        <dbReference type="EMBL" id="ADR32461.1"/>
    </source>
</evidence>
<dbReference type="GO" id="GO:0004519">
    <property type="term" value="F:endonuclease activity"/>
    <property type="evidence" value="ECO:0007669"/>
    <property type="project" value="UniProtKB-KW"/>
</dbReference>
<proteinExistence type="predicted"/>
<dbReference type="Proteomes" id="UP000007430">
    <property type="component" value="Segment"/>
</dbReference>
<keyword evidence="2" id="KW-1185">Reference proteome</keyword>
<gene>
    <name evidence="1" type="primary">VR7ORF086c</name>
    <name evidence="1" type="ORF">VR7_gp086</name>
</gene>
<dbReference type="RefSeq" id="YP_004063767.1">
    <property type="nucleotide sequence ID" value="NC_014792.1"/>
</dbReference>
<accession>E5FIS9</accession>
<name>E5FIS9_9CAUD</name>
<sequence length="226" mass="25911">MTVKPTKTLDEIKELLKSKLPYWQFAENYFSLIESSGPLIKGKTESHHILPKSLFPEFKTSKWNLVNLSIESHIMAHYWLAKSGNYKMGYALSRMGVQIDKIPGQLDLKILKEINHLKHEAKASLDRSKYTIELFGAFDLSSGELVETFDYLPDAAKFLSIYKAGSAIKRCLLNERNHTFGYAWKYITYDEFGNPVTNIANLIAADLERTRTRRKAASDARKKNNE</sequence>
<keyword evidence="1" id="KW-0255">Endonuclease</keyword>
<protein>
    <submittedName>
        <fullName evidence="1">Putative homing endonuclease</fullName>
    </submittedName>
</protein>
<keyword evidence="1" id="KW-0540">Nuclease</keyword>
<dbReference type="KEGG" id="vg:10021311"/>